<name>A0A815W3A9_ADIRI</name>
<sequence length="164" mass="18516">MGLVYTFTLLLVVSTVSQAFFQSQRYPHTHNQQALNGLYNQRIQSIQEYRRPLEIKPVYSVDIAKYLDKIGINHRGQVATLQDGQKFLVHKGPDFGHNSQTVVVDTQRTRMSSQWKPHGSPVNAGSQSVGLGDLVKAGGKDYSYFPNNCIRGCNQMKERFQNGK</sequence>
<dbReference type="AlphaFoldDB" id="A0A815W3A9"/>
<reference evidence="3" key="1">
    <citation type="submission" date="2021-02" db="EMBL/GenBank/DDBJ databases">
        <authorList>
            <person name="Nowell W R."/>
        </authorList>
    </citation>
    <scope>NUCLEOTIDE SEQUENCE</scope>
</reference>
<dbReference type="OrthoDB" id="2428896at2759"/>
<evidence type="ECO:0000313" key="2">
    <source>
        <dbReference type="EMBL" id="CAF1426431.1"/>
    </source>
</evidence>
<evidence type="ECO:0000256" key="1">
    <source>
        <dbReference type="SAM" id="SignalP"/>
    </source>
</evidence>
<gene>
    <name evidence="2" type="ORF">EDS130_LOCUS37894</name>
    <name evidence="3" type="ORF">XAT740_LOCUS42118</name>
</gene>
<dbReference type="EMBL" id="CAJNOR010005011">
    <property type="protein sequence ID" value="CAF1540101.1"/>
    <property type="molecule type" value="Genomic_DNA"/>
</dbReference>
<keyword evidence="4" id="KW-1185">Reference proteome</keyword>
<feature type="signal peptide" evidence="1">
    <location>
        <begin position="1"/>
        <end position="19"/>
    </location>
</feature>
<comment type="caution">
    <text evidence="3">The sequence shown here is derived from an EMBL/GenBank/DDBJ whole genome shotgun (WGS) entry which is preliminary data.</text>
</comment>
<keyword evidence="1" id="KW-0732">Signal</keyword>
<protein>
    <submittedName>
        <fullName evidence="3">Uncharacterized protein</fullName>
    </submittedName>
</protein>
<dbReference type="Proteomes" id="UP000663852">
    <property type="component" value="Unassembled WGS sequence"/>
</dbReference>
<dbReference type="Proteomes" id="UP000663828">
    <property type="component" value="Unassembled WGS sequence"/>
</dbReference>
<accession>A0A815W3A9</accession>
<evidence type="ECO:0000313" key="3">
    <source>
        <dbReference type="EMBL" id="CAF1540101.1"/>
    </source>
</evidence>
<dbReference type="EMBL" id="CAJNOJ010000383">
    <property type="protein sequence ID" value="CAF1426431.1"/>
    <property type="molecule type" value="Genomic_DNA"/>
</dbReference>
<feature type="chain" id="PRO_5036229136" evidence="1">
    <location>
        <begin position="20"/>
        <end position="164"/>
    </location>
</feature>
<organism evidence="3 4">
    <name type="scientific">Adineta ricciae</name>
    <name type="common">Rotifer</name>
    <dbReference type="NCBI Taxonomy" id="249248"/>
    <lineage>
        <taxon>Eukaryota</taxon>
        <taxon>Metazoa</taxon>
        <taxon>Spiralia</taxon>
        <taxon>Gnathifera</taxon>
        <taxon>Rotifera</taxon>
        <taxon>Eurotatoria</taxon>
        <taxon>Bdelloidea</taxon>
        <taxon>Adinetida</taxon>
        <taxon>Adinetidae</taxon>
        <taxon>Adineta</taxon>
    </lineage>
</organism>
<proteinExistence type="predicted"/>
<evidence type="ECO:0000313" key="4">
    <source>
        <dbReference type="Proteomes" id="UP000663828"/>
    </source>
</evidence>